<dbReference type="GO" id="GO:0048046">
    <property type="term" value="C:apoplast"/>
    <property type="evidence" value="ECO:0007669"/>
    <property type="project" value="UniProtKB-SubCell"/>
</dbReference>
<keyword evidence="4" id="KW-0732">Signal</keyword>
<dbReference type="InterPro" id="IPR044859">
    <property type="entry name" value="Allene_oxi_cyc_Dirigent"/>
</dbReference>
<keyword evidence="3 4" id="KW-0964">Secreted</keyword>
<evidence type="ECO:0000256" key="2">
    <source>
        <dbReference type="ARBA" id="ARBA00011738"/>
    </source>
</evidence>
<reference evidence="5 6" key="1">
    <citation type="submission" date="2024-02" db="EMBL/GenBank/DDBJ databases">
        <authorList>
            <person name="Vignale AGUSTIN F."/>
            <person name="Sosa J E."/>
            <person name="Modenutti C."/>
        </authorList>
    </citation>
    <scope>NUCLEOTIDE SEQUENCE [LARGE SCALE GENOMIC DNA]</scope>
</reference>
<evidence type="ECO:0000256" key="4">
    <source>
        <dbReference type="RuleBase" id="RU363099"/>
    </source>
</evidence>
<comment type="similarity">
    <text evidence="1 4">Belongs to the plant dirigent protein family.</text>
</comment>
<accession>A0ABC8SY15</accession>
<comment type="subcellular location">
    <subcellularLocation>
        <location evidence="4">Secreted</location>
        <location evidence="4">Extracellular space</location>
        <location evidence="4">Apoplast</location>
    </subcellularLocation>
</comment>
<feature type="chain" id="PRO_5044524966" description="Dirigent protein" evidence="4">
    <location>
        <begin position="22"/>
        <end position="209"/>
    </location>
</feature>
<feature type="signal peptide" evidence="4">
    <location>
        <begin position="1"/>
        <end position="21"/>
    </location>
</feature>
<dbReference type="InterPro" id="IPR004265">
    <property type="entry name" value="Dirigent"/>
</dbReference>
<protein>
    <recommendedName>
        <fullName evidence="4">Dirigent protein</fullName>
    </recommendedName>
</protein>
<evidence type="ECO:0000256" key="1">
    <source>
        <dbReference type="ARBA" id="ARBA00010746"/>
    </source>
</evidence>
<dbReference type="AlphaFoldDB" id="A0ABC8SY15"/>
<dbReference type="Gene3D" id="2.40.480.10">
    <property type="entry name" value="Allene oxide cyclase-like"/>
    <property type="match status" value="1"/>
</dbReference>
<dbReference type="GO" id="GO:0009699">
    <property type="term" value="P:phenylpropanoid biosynthetic process"/>
    <property type="evidence" value="ECO:0007669"/>
    <property type="project" value="UniProtKB-ARBA"/>
</dbReference>
<comment type="subunit">
    <text evidence="2 4">Homodimer.</text>
</comment>
<name>A0ABC8SY15_9AQUA</name>
<comment type="caution">
    <text evidence="5">The sequence shown here is derived from an EMBL/GenBank/DDBJ whole genome shotgun (WGS) entry which is preliminary data.</text>
</comment>
<dbReference type="EMBL" id="CAUOFW020003791">
    <property type="protein sequence ID" value="CAK9162076.1"/>
    <property type="molecule type" value="Genomic_DNA"/>
</dbReference>
<dbReference type="PANTHER" id="PTHR21495">
    <property type="entry name" value="NUCLEOPORIN-RELATED"/>
    <property type="match status" value="1"/>
</dbReference>
<evidence type="ECO:0000256" key="3">
    <source>
        <dbReference type="ARBA" id="ARBA00022525"/>
    </source>
</evidence>
<proteinExistence type="inferred from homology"/>
<dbReference type="Proteomes" id="UP001642360">
    <property type="component" value="Unassembled WGS sequence"/>
</dbReference>
<comment type="function">
    <text evidence="4">Dirigent proteins impart stereoselectivity on the phenoxy radical-coupling reaction, yielding optically active lignans from two molecules of coniferyl alcohol in the biosynthesis of lignans, flavonolignans, and alkaloids and thus plays a central role in plant secondary metabolism.</text>
</comment>
<sequence length="209" mass="22859">MEKLIILLLCSIMLSMPMVEGIAEGPKAVEEWFSKHRHKKEKVTKLHFYFHDTPSGKNPTVLQVAQANGSSTSPTLFGLVFIADDPLTVGPEPNSTLVGRAQGMYSSASLEDIGLAMNLNFVFTAGKFNGSTFSLVGRNQIFHEYREMAIVGGTGVFRLARGIATAKTFTFNTTSGDAVVEYNVMHLMNQTPLEEFALHMSINLVLVNG</sequence>
<gene>
    <name evidence="5" type="ORF">ILEXP_LOCUS30911</name>
</gene>
<keyword evidence="6" id="KW-1185">Reference proteome</keyword>
<evidence type="ECO:0000313" key="6">
    <source>
        <dbReference type="Proteomes" id="UP001642360"/>
    </source>
</evidence>
<keyword evidence="4" id="KW-0052">Apoplast</keyword>
<dbReference type="Pfam" id="PF03018">
    <property type="entry name" value="Dirigent"/>
    <property type="match status" value="1"/>
</dbReference>
<organism evidence="5 6">
    <name type="scientific">Ilex paraguariensis</name>
    <name type="common">yerba mate</name>
    <dbReference type="NCBI Taxonomy" id="185542"/>
    <lineage>
        <taxon>Eukaryota</taxon>
        <taxon>Viridiplantae</taxon>
        <taxon>Streptophyta</taxon>
        <taxon>Embryophyta</taxon>
        <taxon>Tracheophyta</taxon>
        <taxon>Spermatophyta</taxon>
        <taxon>Magnoliopsida</taxon>
        <taxon>eudicotyledons</taxon>
        <taxon>Gunneridae</taxon>
        <taxon>Pentapetalae</taxon>
        <taxon>asterids</taxon>
        <taxon>campanulids</taxon>
        <taxon>Aquifoliales</taxon>
        <taxon>Aquifoliaceae</taxon>
        <taxon>Ilex</taxon>
    </lineage>
</organism>
<evidence type="ECO:0000313" key="5">
    <source>
        <dbReference type="EMBL" id="CAK9162076.1"/>
    </source>
</evidence>